<protein>
    <submittedName>
        <fullName evidence="2">Uncharacterized protein</fullName>
    </submittedName>
</protein>
<dbReference type="EMBL" id="CP064791">
    <property type="protein sequence ID" value="QSG14476.1"/>
    <property type="molecule type" value="Genomic_DNA"/>
</dbReference>
<evidence type="ECO:0000313" key="2">
    <source>
        <dbReference type="EMBL" id="QSG14476.1"/>
    </source>
</evidence>
<accession>A0A897NWI3</accession>
<dbReference type="Proteomes" id="UP000663292">
    <property type="component" value="Chromosome"/>
</dbReference>
<dbReference type="Pfam" id="PF25258">
    <property type="entry name" value="DUF7859"/>
    <property type="match status" value="1"/>
</dbReference>
<organism evidence="2 3">
    <name type="scientific">Halapricum desulfuricans</name>
    <dbReference type="NCBI Taxonomy" id="2841257"/>
    <lineage>
        <taxon>Archaea</taxon>
        <taxon>Methanobacteriati</taxon>
        <taxon>Methanobacteriota</taxon>
        <taxon>Stenosarchaea group</taxon>
        <taxon>Halobacteria</taxon>
        <taxon>Halobacteriales</taxon>
        <taxon>Haloarculaceae</taxon>
        <taxon>Halapricum</taxon>
    </lineage>
</organism>
<gene>
    <name evidence="2" type="ORF">HSEST_0936</name>
</gene>
<dbReference type="AlphaFoldDB" id="A0A897NWI3"/>
<name>A0A897NWI3_9EURY</name>
<evidence type="ECO:0000313" key="3">
    <source>
        <dbReference type="Proteomes" id="UP000663292"/>
    </source>
</evidence>
<evidence type="ECO:0000256" key="1">
    <source>
        <dbReference type="SAM" id="Phobius"/>
    </source>
</evidence>
<keyword evidence="1" id="KW-0472">Membrane</keyword>
<sequence>MNLAIALFSVFGIEIDPVLIGLVVVMLGFVFYIYLFVRRTVTGFQEGLDESRGRDR</sequence>
<dbReference type="InterPro" id="IPR057181">
    <property type="entry name" value="DUF7859"/>
</dbReference>
<keyword evidence="1" id="KW-0812">Transmembrane</keyword>
<dbReference type="RefSeq" id="WP_229122467.1">
    <property type="nucleotide sequence ID" value="NZ_CP064791.1"/>
</dbReference>
<keyword evidence="1" id="KW-1133">Transmembrane helix</keyword>
<reference evidence="2 3" key="1">
    <citation type="submission" date="2020-11" db="EMBL/GenBank/DDBJ databases">
        <title>Carbohydrate-dependent, anaerobic sulfur respiration: A novel catabolism in halophilic archaea.</title>
        <authorList>
            <person name="Sorokin D.Y."/>
            <person name="Messina E."/>
            <person name="Smedile F."/>
            <person name="La Cono V."/>
            <person name="Hallsworth J.E."/>
            <person name="Yakimov M.M."/>
        </authorList>
    </citation>
    <scope>NUCLEOTIDE SEQUENCE [LARGE SCALE GENOMIC DNA]</scope>
    <source>
        <strain evidence="2 3">HSR-Est</strain>
    </source>
</reference>
<feature type="transmembrane region" description="Helical" evidence="1">
    <location>
        <begin position="18"/>
        <end position="37"/>
    </location>
</feature>
<dbReference type="GeneID" id="68857571"/>
<keyword evidence="3" id="KW-1185">Reference proteome</keyword>
<proteinExistence type="predicted"/>